<gene>
    <name evidence="2" type="ORF">QE424_002739</name>
</gene>
<dbReference type="AlphaFoldDB" id="A0AAP5EB85"/>
<reference evidence="2" key="1">
    <citation type="submission" date="2023-07" db="EMBL/GenBank/DDBJ databases">
        <title>Functional and genomic diversity of the sorghum phyllosphere microbiome.</title>
        <authorList>
            <person name="Shade A."/>
        </authorList>
    </citation>
    <scope>NUCLEOTIDE SEQUENCE</scope>
    <source>
        <strain evidence="2">SORGH_AS_0457</strain>
    </source>
</reference>
<feature type="transmembrane region" description="Helical" evidence="1">
    <location>
        <begin position="107"/>
        <end position="128"/>
    </location>
</feature>
<keyword evidence="1" id="KW-1133">Transmembrane helix</keyword>
<feature type="transmembrane region" description="Helical" evidence="1">
    <location>
        <begin position="50"/>
        <end position="69"/>
    </location>
</feature>
<keyword evidence="1" id="KW-0812">Transmembrane</keyword>
<evidence type="ECO:0008006" key="4">
    <source>
        <dbReference type="Google" id="ProtNLM"/>
    </source>
</evidence>
<keyword evidence="1" id="KW-0472">Membrane</keyword>
<sequence length="131" mass="14393">MPSDTRRISGAALLLVSVVYALTIVWGVEWVLDLLRSRTFGMGPELHPRWVRTALALAPFALFSLWVAVRRPPRVGRGFIAGLLVSLALWGWYYADGWMNTGGGANIGLGIIMMLSPLPVFVVIVLFARKA</sequence>
<dbReference type="RefSeq" id="WP_307107370.1">
    <property type="nucleotide sequence ID" value="NZ_JAUTAS010000001.1"/>
</dbReference>
<dbReference type="Proteomes" id="UP001226084">
    <property type="component" value="Unassembled WGS sequence"/>
</dbReference>
<accession>A0AAP5EB85</accession>
<evidence type="ECO:0000256" key="1">
    <source>
        <dbReference type="SAM" id="Phobius"/>
    </source>
</evidence>
<evidence type="ECO:0000313" key="2">
    <source>
        <dbReference type="EMBL" id="MDQ1109580.1"/>
    </source>
</evidence>
<dbReference type="EMBL" id="JAUTAS010000001">
    <property type="protein sequence ID" value="MDQ1109580.1"/>
    <property type="molecule type" value="Genomic_DNA"/>
</dbReference>
<evidence type="ECO:0000313" key="3">
    <source>
        <dbReference type="Proteomes" id="UP001226084"/>
    </source>
</evidence>
<feature type="transmembrane region" description="Helical" evidence="1">
    <location>
        <begin position="12"/>
        <end position="30"/>
    </location>
</feature>
<feature type="transmembrane region" description="Helical" evidence="1">
    <location>
        <begin position="76"/>
        <end position="95"/>
    </location>
</feature>
<comment type="caution">
    <text evidence="2">The sequence shown here is derived from an EMBL/GenBank/DDBJ whole genome shotgun (WGS) entry which is preliminary data.</text>
</comment>
<organism evidence="2 3">
    <name type="scientific">Stenotrophomonas rhizophila</name>
    <dbReference type="NCBI Taxonomy" id="216778"/>
    <lineage>
        <taxon>Bacteria</taxon>
        <taxon>Pseudomonadati</taxon>
        <taxon>Pseudomonadota</taxon>
        <taxon>Gammaproteobacteria</taxon>
        <taxon>Lysobacterales</taxon>
        <taxon>Lysobacteraceae</taxon>
        <taxon>Stenotrophomonas</taxon>
    </lineage>
</organism>
<protein>
    <recommendedName>
        <fullName evidence="4">Transmembrane protein</fullName>
    </recommendedName>
</protein>
<proteinExistence type="predicted"/>
<name>A0AAP5EB85_9GAMM</name>